<protein>
    <submittedName>
        <fullName evidence="1">Uncharacterized protein</fullName>
    </submittedName>
</protein>
<gene>
    <name evidence="1" type="ORF">PFISCL1PPCAC_22546</name>
</gene>
<name>A0AAV5WGT1_9BILA</name>
<evidence type="ECO:0000313" key="1">
    <source>
        <dbReference type="EMBL" id="GMT31249.1"/>
    </source>
</evidence>
<evidence type="ECO:0000313" key="2">
    <source>
        <dbReference type="Proteomes" id="UP001432322"/>
    </source>
</evidence>
<dbReference type="Proteomes" id="UP001432322">
    <property type="component" value="Unassembled WGS sequence"/>
</dbReference>
<comment type="caution">
    <text evidence="1">The sequence shown here is derived from an EMBL/GenBank/DDBJ whole genome shotgun (WGS) entry which is preliminary data.</text>
</comment>
<organism evidence="1 2">
    <name type="scientific">Pristionchus fissidentatus</name>
    <dbReference type="NCBI Taxonomy" id="1538716"/>
    <lineage>
        <taxon>Eukaryota</taxon>
        <taxon>Metazoa</taxon>
        <taxon>Ecdysozoa</taxon>
        <taxon>Nematoda</taxon>
        <taxon>Chromadorea</taxon>
        <taxon>Rhabditida</taxon>
        <taxon>Rhabditina</taxon>
        <taxon>Diplogasteromorpha</taxon>
        <taxon>Diplogasteroidea</taxon>
        <taxon>Neodiplogasteridae</taxon>
        <taxon>Pristionchus</taxon>
    </lineage>
</organism>
<dbReference type="EMBL" id="BTSY01000006">
    <property type="protein sequence ID" value="GMT31249.1"/>
    <property type="molecule type" value="Genomic_DNA"/>
</dbReference>
<feature type="non-terminal residue" evidence="1">
    <location>
        <position position="1"/>
    </location>
</feature>
<accession>A0AAV5WGT1</accession>
<sequence>SRCVAACHCAPPPRRRRAPTRTRTRHDSTYSVTEWPSFGMLAHARAARCRTQLLPARCHRMLARTAPHLWMPCLAPRLGNWQGS</sequence>
<proteinExistence type="predicted"/>
<keyword evidence="2" id="KW-1185">Reference proteome</keyword>
<feature type="non-terminal residue" evidence="1">
    <location>
        <position position="84"/>
    </location>
</feature>
<reference evidence="1" key="1">
    <citation type="submission" date="2023-10" db="EMBL/GenBank/DDBJ databases">
        <title>Genome assembly of Pristionchus species.</title>
        <authorList>
            <person name="Yoshida K."/>
            <person name="Sommer R.J."/>
        </authorList>
    </citation>
    <scope>NUCLEOTIDE SEQUENCE</scope>
    <source>
        <strain evidence="1">RS5133</strain>
    </source>
</reference>
<dbReference type="AlphaFoldDB" id="A0AAV5WGT1"/>